<dbReference type="GO" id="GO:0003677">
    <property type="term" value="F:DNA binding"/>
    <property type="evidence" value="ECO:0007669"/>
    <property type="project" value="UniProtKB-KW"/>
</dbReference>
<dbReference type="EMBL" id="CP011311">
    <property type="protein sequence ID" value="AKE40028.1"/>
    <property type="molecule type" value="Genomic_DNA"/>
</dbReference>
<dbReference type="SMART" id="SM00421">
    <property type="entry name" value="HTH_LUXR"/>
    <property type="match status" value="1"/>
</dbReference>
<dbReference type="RefSeq" id="WP_035104313.1">
    <property type="nucleotide sequence ID" value="NZ_CP011311.1"/>
</dbReference>
<dbReference type="PROSITE" id="PS50110">
    <property type="entry name" value="RESPONSE_REGULATORY"/>
    <property type="match status" value="1"/>
</dbReference>
<dbReference type="InterPro" id="IPR058245">
    <property type="entry name" value="NreC/VraR/RcsB-like_REC"/>
</dbReference>
<reference evidence="3 4" key="1">
    <citation type="journal article" date="2015" name="Genome Announc.">
        <title>Complete Genome Sequence of Corynebacterium camporealensis DSM 44610, Isolated from the Milk of a Manchega Sheep with Subclinical Mastitis.</title>
        <authorList>
            <person name="Ruckert C."/>
            <person name="Albersmeier A."/>
            <person name="Winkler A."/>
            <person name="Tauch A."/>
        </authorList>
    </citation>
    <scope>NUCLEOTIDE SEQUENCE [LARGE SCALE GENOMIC DNA]</scope>
    <source>
        <strain evidence="3 4">DSM 44610</strain>
    </source>
</reference>
<dbReference type="AlphaFoldDB" id="A0A0F6QZT0"/>
<name>A0A0F6QZT0_9CORY</name>
<dbReference type="GO" id="GO:0006355">
    <property type="term" value="P:regulation of DNA-templated transcription"/>
    <property type="evidence" value="ECO:0007669"/>
    <property type="project" value="InterPro"/>
</dbReference>
<gene>
    <name evidence="3" type="ORF">UL81_10470</name>
</gene>
<organism evidence="3 4">
    <name type="scientific">Corynebacterium camporealensis</name>
    <dbReference type="NCBI Taxonomy" id="161896"/>
    <lineage>
        <taxon>Bacteria</taxon>
        <taxon>Bacillati</taxon>
        <taxon>Actinomycetota</taxon>
        <taxon>Actinomycetes</taxon>
        <taxon>Mycobacteriales</taxon>
        <taxon>Corynebacteriaceae</taxon>
        <taxon>Corynebacterium</taxon>
    </lineage>
</organism>
<dbReference type="HOGENOM" id="CLU_000445_90_10_11"/>
<dbReference type="PANTHER" id="PTHR43214">
    <property type="entry name" value="TWO-COMPONENT RESPONSE REGULATOR"/>
    <property type="match status" value="1"/>
</dbReference>
<keyword evidence="1" id="KW-0597">Phosphoprotein</keyword>
<dbReference type="STRING" id="161896.UL81_10470"/>
<keyword evidence="4" id="KW-1185">Reference proteome</keyword>
<protein>
    <submittedName>
        <fullName evidence="3">Two component transcriptional regulator, LuxR family</fullName>
    </submittedName>
</protein>
<evidence type="ECO:0000313" key="3">
    <source>
        <dbReference type="EMBL" id="AKE40028.1"/>
    </source>
</evidence>
<dbReference type="OrthoDB" id="9808843at2"/>
<dbReference type="InterPro" id="IPR000792">
    <property type="entry name" value="Tscrpt_reg_LuxR_C"/>
</dbReference>
<evidence type="ECO:0000256" key="1">
    <source>
        <dbReference type="ARBA" id="ARBA00022553"/>
    </source>
</evidence>
<dbReference type="InterPro" id="IPR011006">
    <property type="entry name" value="CheY-like_superfamily"/>
</dbReference>
<keyword evidence="2" id="KW-0238">DNA-binding</keyword>
<dbReference type="SUPFAM" id="SSF52172">
    <property type="entry name" value="CheY-like"/>
    <property type="match status" value="1"/>
</dbReference>
<dbReference type="Proteomes" id="UP000033566">
    <property type="component" value="Chromosome"/>
</dbReference>
<dbReference type="CDD" id="cd17535">
    <property type="entry name" value="REC_NarL-like"/>
    <property type="match status" value="1"/>
</dbReference>
<dbReference type="Pfam" id="PF00196">
    <property type="entry name" value="GerE"/>
    <property type="match status" value="1"/>
</dbReference>
<dbReference type="SMART" id="SM00448">
    <property type="entry name" value="REC"/>
    <property type="match status" value="1"/>
</dbReference>
<dbReference type="InterPro" id="IPR039420">
    <property type="entry name" value="WalR-like"/>
</dbReference>
<dbReference type="Gene3D" id="3.40.50.2300">
    <property type="match status" value="1"/>
</dbReference>
<evidence type="ECO:0000256" key="2">
    <source>
        <dbReference type="ARBA" id="ARBA00023125"/>
    </source>
</evidence>
<dbReference type="GO" id="GO:0000160">
    <property type="term" value="P:phosphorelay signal transduction system"/>
    <property type="evidence" value="ECO:0007669"/>
    <property type="project" value="InterPro"/>
</dbReference>
<sequence>MISVVIVDDEALVASSLGTLLDLEDDIDVKAVLGSGEELLDWAKQHSADVIVTDLHLQGIDGIDAAAQIPDAKTVIITSHPRPAALKRALAANILGFLPKTSTAEQFAAAIRSVHSGKRFLDPEVAASAIAAGESPLTDGETRVLTEVPSASSIADIAERCFLAPGTVRNYLSSAMSKTGANNRHDAVTLE</sequence>
<evidence type="ECO:0000313" key="4">
    <source>
        <dbReference type="Proteomes" id="UP000033566"/>
    </source>
</evidence>
<dbReference type="InterPro" id="IPR001789">
    <property type="entry name" value="Sig_transdc_resp-reg_receiver"/>
</dbReference>
<proteinExistence type="predicted"/>
<dbReference type="InterPro" id="IPR016032">
    <property type="entry name" value="Sig_transdc_resp-reg_C-effctor"/>
</dbReference>
<accession>A0A0F6QZT0</accession>
<dbReference type="SUPFAM" id="SSF46894">
    <property type="entry name" value="C-terminal effector domain of the bipartite response regulators"/>
    <property type="match status" value="1"/>
</dbReference>
<dbReference type="PATRIC" id="fig|161896.4.peg.2042"/>
<dbReference type="PANTHER" id="PTHR43214:SF42">
    <property type="entry name" value="TRANSCRIPTIONAL REGULATORY PROTEIN DESR"/>
    <property type="match status" value="1"/>
</dbReference>
<dbReference type="Pfam" id="PF00072">
    <property type="entry name" value="Response_reg"/>
    <property type="match status" value="1"/>
</dbReference>
<dbReference type="KEGG" id="ccj:UL81_10470"/>